<sequence>MTGHGIPFWSSSPATRRAPAPFNEEGLLVGDVITLNEEGGYDYLFNIFLPANSERNEFAPEGFKPFNHGIDPYEYNRAGLKHGQHVSYTTKLASQNQISENLYVRHLGHDFSVRCAHDEPSECGLLFTSGQPDGALLVVPKGTTLQQLDQHIEDAIDPYIRENLEMWYQNTRRVLSELNPPELAVITGCHKCSCCYMTVFTNADANQVNITFTSKQSSNQNNV</sequence>
<organism evidence="1 2">
    <name type="scientific">Rhodocollybia butyracea</name>
    <dbReference type="NCBI Taxonomy" id="206335"/>
    <lineage>
        <taxon>Eukaryota</taxon>
        <taxon>Fungi</taxon>
        <taxon>Dikarya</taxon>
        <taxon>Basidiomycota</taxon>
        <taxon>Agaricomycotina</taxon>
        <taxon>Agaricomycetes</taxon>
        <taxon>Agaricomycetidae</taxon>
        <taxon>Agaricales</taxon>
        <taxon>Marasmiineae</taxon>
        <taxon>Omphalotaceae</taxon>
        <taxon>Rhodocollybia</taxon>
    </lineage>
</organism>
<dbReference type="OrthoDB" id="3222453at2759"/>
<protein>
    <submittedName>
        <fullName evidence="1">Uncharacterized protein</fullName>
    </submittedName>
</protein>
<comment type="caution">
    <text evidence="1">The sequence shown here is derived from an EMBL/GenBank/DDBJ whole genome shotgun (WGS) entry which is preliminary data.</text>
</comment>
<reference evidence="1" key="1">
    <citation type="submission" date="2020-11" db="EMBL/GenBank/DDBJ databases">
        <authorList>
            <consortium name="DOE Joint Genome Institute"/>
            <person name="Ahrendt S."/>
            <person name="Riley R."/>
            <person name="Andreopoulos W."/>
            <person name="Labutti K."/>
            <person name="Pangilinan J."/>
            <person name="Ruiz-Duenas F.J."/>
            <person name="Barrasa J.M."/>
            <person name="Sanchez-Garcia M."/>
            <person name="Camarero S."/>
            <person name="Miyauchi S."/>
            <person name="Serrano A."/>
            <person name="Linde D."/>
            <person name="Babiker R."/>
            <person name="Drula E."/>
            <person name="Ayuso-Fernandez I."/>
            <person name="Pacheco R."/>
            <person name="Padilla G."/>
            <person name="Ferreira P."/>
            <person name="Barriuso J."/>
            <person name="Kellner H."/>
            <person name="Castanera R."/>
            <person name="Alfaro M."/>
            <person name="Ramirez L."/>
            <person name="Pisabarro A.G."/>
            <person name="Kuo A."/>
            <person name="Tritt A."/>
            <person name="Lipzen A."/>
            <person name="He G."/>
            <person name="Yan M."/>
            <person name="Ng V."/>
            <person name="Cullen D."/>
            <person name="Martin F."/>
            <person name="Rosso M.-N."/>
            <person name="Henrissat B."/>
            <person name="Hibbett D."/>
            <person name="Martinez A.T."/>
            <person name="Grigoriev I.V."/>
        </authorList>
    </citation>
    <scope>NUCLEOTIDE SEQUENCE</scope>
    <source>
        <strain evidence="1">AH 40177</strain>
    </source>
</reference>
<proteinExistence type="predicted"/>
<dbReference type="AlphaFoldDB" id="A0A9P5PP75"/>
<dbReference type="Proteomes" id="UP000772434">
    <property type="component" value="Unassembled WGS sequence"/>
</dbReference>
<name>A0A9P5PP75_9AGAR</name>
<feature type="non-terminal residue" evidence="1">
    <location>
        <position position="1"/>
    </location>
</feature>
<keyword evidence="2" id="KW-1185">Reference proteome</keyword>
<gene>
    <name evidence="1" type="ORF">BDP27DRAFT_1268184</name>
</gene>
<dbReference type="EMBL" id="JADNRY010000082">
    <property type="protein sequence ID" value="KAF9066727.1"/>
    <property type="molecule type" value="Genomic_DNA"/>
</dbReference>
<accession>A0A9P5PP75</accession>
<evidence type="ECO:0000313" key="2">
    <source>
        <dbReference type="Proteomes" id="UP000772434"/>
    </source>
</evidence>
<evidence type="ECO:0000313" key="1">
    <source>
        <dbReference type="EMBL" id="KAF9066727.1"/>
    </source>
</evidence>